<evidence type="ECO:0000313" key="1">
    <source>
        <dbReference type="EMBL" id="AAX50543.1"/>
    </source>
</evidence>
<dbReference type="Proteomes" id="UP000002532">
    <property type="component" value="Chromosome"/>
</dbReference>
<gene>
    <name evidence="1" type="ordered locus">CTA_0305</name>
</gene>
<organism evidence="1 2">
    <name type="scientific">Chlamydia trachomatis serovar A (strain ATCC VR-571B / DSM 19440 / HAR-13)</name>
    <dbReference type="NCBI Taxonomy" id="315277"/>
    <lineage>
        <taxon>Bacteria</taxon>
        <taxon>Pseudomonadati</taxon>
        <taxon>Chlamydiota</taxon>
        <taxon>Chlamydiia</taxon>
        <taxon>Chlamydiales</taxon>
        <taxon>Chlamydiaceae</taxon>
        <taxon>Chlamydia/Chlamydophila group</taxon>
        <taxon>Chlamydia</taxon>
    </lineage>
</organism>
<dbReference type="EMBL" id="CP000051">
    <property type="protein sequence ID" value="AAX50543.1"/>
    <property type="molecule type" value="Genomic_DNA"/>
</dbReference>
<dbReference type="RefSeq" id="WP_011324669.1">
    <property type="nucleotide sequence ID" value="NC_007429.1"/>
</dbReference>
<proteinExistence type="predicted"/>
<sequence length="698" mass="80985">MFSKKKGLLLAFFNKHQKKFIGLVIAGVCLSGVGVGVGQTVKKTNKLGSGKTVYRTPLGRKYSEKEFLLLKHFLSNEAYPFTGNPREWNFLNEGLLTERFLTNKLGEKIFLSIYKSGFPAFDKERSYEGYRRFDAPFISSEEVWKSSAPQLREAFHIFQQLTDPVSPEGFAARVRLFLEEKKFPHYVLRQMLEYRRQMFNLPVDNSLVQGRDLRLFGYKNVKDWFGDKYISSVTEAMLCFIDEQKKKVGMPSLKEARQDFYDKAQHAFARLSKHAEFNLTFEQLVASFYAFMGVEESDFLSMYREILLYKKALLSLEGAVSFDYYPLQKFFSMGKDSVSVELFHLPDSLVFKDKEDLEAFETYLHLTAFPSAHVLDVPTKAFPIERVRRKAECLVGKRFAVSYQSVKLSDLEKYVPMSQVYQWYQNPENFEEIVLEFPELETSSSLRDILNLRPAIVEKAHSYVRKAILRADPERIQSELAKKERQEEELFLSIGKDHVLPGIQNGVRLANVLMQQDSVDSYTQDNEHFYSISVISRADKDEVLPYKEVLRKGLKKVLLEKYKAEERISRVLTHLQEAFPNSQGQDLYQRRLVRFVKAFQTGKLAQGDLFWGLEKTMKTFSRGDQGAPQEFEDMFALKEGQVSDVLFDLDKGPFYYTAISKSCCDYPVSLDKLLFAKSHLNEEFLRPYLEEVFFHNPS</sequence>
<reference evidence="1 2" key="1">
    <citation type="journal article" date="2005" name="Infect. Immun.">
        <title>Comparative genomic analysis of Chlamydia trachomatis oculotropic and genitotropic strains.</title>
        <authorList>
            <person name="Carlson J.H."/>
            <person name="Porcella S.F."/>
            <person name="McClarty G."/>
            <person name="Caldwell H.D."/>
        </authorList>
    </citation>
    <scope>NUCLEOTIDE SEQUENCE [LARGE SCALE GENOMIC DNA]</scope>
    <source>
        <strain evidence="2">ATCC VR-571B / DSM 19440 / HAR-13</strain>
    </source>
</reference>
<protein>
    <submittedName>
        <fullName evidence="1">Uncharacterized protein</fullName>
    </submittedName>
</protein>
<accession>A0A0H2X0V2</accession>
<dbReference type="InterPro" id="IPR017513">
    <property type="entry name" value="CHP03076_Gly-cleavage"/>
</dbReference>
<dbReference type="KEGG" id="cta:CTA_0305"/>
<keyword evidence="2" id="KW-1185">Reference proteome</keyword>
<name>A0A0H2X0V2_CHLTA</name>
<dbReference type="AlphaFoldDB" id="A0A0H2X0V2"/>
<dbReference type="HOGENOM" id="CLU_025376_0_0_0"/>
<dbReference type="NCBIfam" id="TIGR03076">
    <property type="entry name" value="near_not_gcvH"/>
    <property type="match status" value="1"/>
</dbReference>
<evidence type="ECO:0000313" key="2">
    <source>
        <dbReference type="Proteomes" id="UP000002532"/>
    </source>
</evidence>